<protein>
    <submittedName>
        <fullName evidence="2">Uncharacterized protein</fullName>
    </submittedName>
</protein>
<sequence>MNDSADFGASFHVYLNVEEVHLDAYEGADLTELSGFRRTWRVRMGQRDDLGCPERPLAARGGGTAPGE</sequence>
<evidence type="ECO:0000313" key="4">
    <source>
        <dbReference type="Proteomes" id="UP000302139"/>
    </source>
</evidence>
<dbReference type="Proteomes" id="UP000302139">
    <property type="component" value="Unassembled WGS sequence"/>
</dbReference>
<proteinExistence type="predicted"/>
<dbReference type="EMBL" id="BJHY01000001">
    <property type="protein sequence ID" value="GDY71021.1"/>
    <property type="molecule type" value="Genomic_DNA"/>
</dbReference>
<organism evidence="2 3">
    <name type="scientific">Streptomyces avermitilis</name>
    <dbReference type="NCBI Taxonomy" id="33903"/>
    <lineage>
        <taxon>Bacteria</taxon>
        <taxon>Bacillati</taxon>
        <taxon>Actinomycetota</taxon>
        <taxon>Actinomycetes</taxon>
        <taxon>Kitasatosporales</taxon>
        <taxon>Streptomycetaceae</taxon>
        <taxon>Streptomyces</taxon>
    </lineage>
</organism>
<gene>
    <name evidence="1" type="ORF">SAV14893_079970</name>
    <name evidence="2" type="ORF">SAV31267_005060</name>
</gene>
<evidence type="ECO:0000313" key="2">
    <source>
        <dbReference type="EMBL" id="GDY71021.1"/>
    </source>
</evidence>
<reference evidence="1 4" key="2">
    <citation type="submission" date="2019-04" db="EMBL/GenBank/DDBJ databases">
        <title>Draft genome sequences of Streptomyces avermitilis NBRC 14893.</title>
        <authorList>
            <person name="Komaki H."/>
            <person name="Tamura T."/>
            <person name="Hosoyama A."/>
        </authorList>
    </citation>
    <scope>NUCLEOTIDE SEQUENCE [LARGE SCALE GENOMIC DNA]</scope>
    <source>
        <strain evidence="1 4">NBRC 14893</strain>
    </source>
</reference>
<accession>A0A4D4MG60</accession>
<dbReference type="AlphaFoldDB" id="A0A4D4MG60"/>
<reference evidence="2 3" key="1">
    <citation type="submission" date="2019-04" db="EMBL/GenBank/DDBJ databases">
        <title>Draft genome sequences of Streptomyces avermitilis ATCC 31267.</title>
        <authorList>
            <person name="Komaki H."/>
            <person name="Tamura T."/>
            <person name="Hosoyama A."/>
        </authorList>
    </citation>
    <scope>NUCLEOTIDE SEQUENCE [LARGE SCALE GENOMIC DNA]</scope>
    <source>
        <strain evidence="2 3">ATCC 31267</strain>
    </source>
</reference>
<dbReference type="Proteomes" id="UP000299211">
    <property type="component" value="Unassembled WGS sequence"/>
</dbReference>
<comment type="caution">
    <text evidence="2">The sequence shown here is derived from an EMBL/GenBank/DDBJ whole genome shotgun (WGS) entry which is preliminary data.</text>
</comment>
<evidence type="ECO:0000313" key="3">
    <source>
        <dbReference type="Proteomes" id="UP000299211"/>
    </source>
</evidence>
<evidence type="ECO:0000313" key="1">
    <source>
        <dbReference type="EMBL" id="GDY68604.1"/>
    </source>
</evidence>
<name>A0A4D4MG60_STRAX</name>
<dbReference type="EMBL" id="BJHX01000001">
    <property type="protein sequence ID" value="GDY68604.1"/>
    <property type="molecule type" value="Genomic_DNA"/>
</dbReference>